<dbReference type="Proteomes" id="UP000222913">
    <property type="component" value="Unassembled WGS sequence"/>
</dbReference>
<evidence type="ECO:0000313" key="1">
    <source>
        <dbReference type="EMBL" id="PHV55709.1"/>
    </source>
</evidence>
<dbReference type="EMBL" id="PEBM01000060">
    <property type="protein sequence ID" value="PHV55709.1"/>
    <property type="molecule type" value="Genomic_DNA"/>
</dbReference>
<comment type="caution">
    <text evidence="1">The sequence shown here is derived from an EMBL/GenBank/DDBJ whole genome shotgun (WGS) entry which is preliminary data.</text>
</comment>
<evidence type="ECO:0000313" key="2">
    <source>
        <dbReference type="Proteomes" id="UP000222913"/>
    </source>
</evidence>
<accession>A0A2G3NQC5</accession>
<evidence type="ECO:0008006" key="3">
    <source>
        <dbReference type="Google" id="ProtNLM"/>
    </source>
</evidence>
<proteinExistence type="predicted"/>
<dbReference type="RefSeq" id="WP_099390810.1">
    <property type="nucleotide sequence ID" value="NZ_PEBM01000060.1"/>
</dbReference>
<reference evidence="1 2" key="1">
    <citation type="submission" date="2017-10" db="EMBL/GenBank/DDBJ databases">
        <title>Whole-genome sequence of three Streptococcus macedonicus strains isolated from Italian cheeses of the Veneto region.</title>
        <authorList>
            <person name="Treu L."/>
            <person name="De Diego-Diaz B."/>
            <person name="Papadimitriou K."/>
            <person name="Tsakalidou E."/>
            <person name="Corich V."/>
            <person name="Giacomini A."/>
        </authorList>
    </citation>
    <scope>NUCLEOTIDE SEQUENCE [LARGE SCALE GENOMIC DNA]</scope>
    <source>
        <strain evidence="1 2">27MV</strain>
    </source>
</reference>
<gene>
    <name evidence="1" type="ORF">CS010_09780</name>
</gene>
<sequence length="67" mass="7940">MKNRNFPPMKYTKGQKVQFKCDGKTLHGIIKILDFGGSFDNDYHSYDILVREENMLYKHIPEAEIFE</sequence>
<name>A0A2G3NQC5_STRMC</name>
<protein>
    <recommendedName>
        <fullName evidence="3">DUF2187 domain-containing protein</fullName>
    </recommendedName>
</protein>
<dbReference type="AlphaFoldDB" id="A0A2G3NQC5"/>
<organism evidence="1 2">
    <name type="scientific">Streptococcus macedonicus</name>
    <name type="common">Streptococcus gallolyticus macedonicus</name>
    <dbReference type="NCBI Taxonomy" id="59310"/>
    <lineage>
        <taxon>Bacteria</taxon>
        <taxon>Bacillati</taxon>
        <taxon>Bacillota</taxon>
        <taxon>Bacilli</taxon>
        <taxon>Lactobacillales</taxon>
        <taxon>Streptococcaceae</taxon>
        <taxon>Streptococcus</taxon>
    </lineage>
</organism>